<dbReference type="Gene3D" id="3.40.50.620">
    <property type="entry name" value="HUPs"/>
    <property type="match status" value="1"/>
</dbReference>
<reference evidence="9" key="1">
    <citation type="submission" date="2018-10" db="EMBL/GenBank/DDBJ databases">
        <title>Hidden diversity of soil giant viruses.</title>
        <authorList>
            <person name="Schulz F."/>
            <person name="Alteio L."/>
            <person name="Goudeau D."/>
            <person name="Ryan E.M."/>
            <person name="Malmstrom R.R."/>
            <person name="Blanchard J."/>
            <person name="Woyke T."/>
        </authorList>
    </citation>
    <scope>NUCLEOTIDE SEQUENCE</scope>
    <source>
        <strain evidence="9">HAV1</strain>
    </source>
</reference>
<keyword evidence="2" id="KW-0662">Pyridine nucleotide biosynthesis</keyword>
<dbReference type="CDD" id="cd02165">
    <property type="entry name" value="NMNAT"/>
    <property type="match status" value="1"/>
</dbReference>
<evidence type="ECO:0000256" key="6">
    <source>
        <dbReference type="ARBA" id="ARBA00022840"/>
    </source>
</evidence>
<feature type="domain" description="Cytidyltransferase-like" evidence="8">
    <location>
        <begin position="5"/>
        <end position="167"/>
    </location>
</feature>
<keyword evidence="7" id="KW-0520">NAD</keyword>
<evidence type="ECO:0000256" key="7">
    <source>
        <dbReference type="ARBA" id="ARBA00023027"/>
    </source>
</evidence>
<dbReference type="SUPFAM" id="SSF52374">
    <property type="entry name" value="Nucleotidylyl transferase"/>
    <property type="match status" value="1"/>
</dbReference>
<evidence type="ECO:0000256" key="4">
    <source>
        <dbReference type="ARBA" id="ARBA00022695"/>
    </source>
</evidence>
<dbReference type="GO" id="GO:0070566">
    <property type="term" value="F:adenylyltransferase activity"/>
    <property type="evidence" value="ECO:0007669"/>
    <property type="project" value="UniProtKB-ARBA"/>
</dbReference>
<gene>
    <name evidence="9" type="ORF">Harvfovirus12_23</name>
</gene>
<keyword evidence="4" id="KW-0548">Nucleotidyltransferase</keyword>
<evidence type="ECO:0000256" key="1">
    <source>
        <dbReference type="ARBA" id="ARBA00004790"/>
    </source>
</evidence>
<dbReference type="UniPathway" id="UPA00253"/>
<dbReference type="EMBL" id="MK072254">
    <property type="protein sequence ID" value="AYV80987.1"/>
    <property type="molecule type" value="Genomic_DNA"/>
</dbReference>
<keyword evidence="6" id="KW-0067">ATP-binding</keyword>
<dbReference type="InterPro" id="IPR014729">
    <property type="entry name" value="Rossmann-like_a/b/a_fold"/>
</dbReference>
<sequence>MKIGIFGGAFDPITNGHIAVCNYLLEKKIVDKVYLFPCNKSYYEKKMAPGVDRIKMCEFAVKENKNSGVEVCDYEIVNDLEGETLEILGKFLGENVVDTFYFVIGADNAMKINTWTDWEKLTAMVPFIVVPRVGSPVESEDCWYTKSPHVYLKDFEANILSSTQVRTDLRTNGQSTMITPTVAEYIKTNSLYSTPS</sequence>
<accession>A0A3G5A195</accession>
<name>A0A3G5A195_9VIRU</name>
<evidence type="ECO:0000259" key="8">
    <source>
        <dbReference type="Pfam" id="PF01467"/>
    </source>
</evidence>
<dbReference type="InterPro" id="IPR005248">
    <property type="entry name" value="NadD/NMNAT"/>
</dbReference>
<evidence type="ECO:0000256" key="5">
    <source>
        <dbReference type="ARBA" id="ARBA00022741"/>
    </source>
</evidence>
<keyword evidence="5" id="KW-0547">Nucleotide-binding</keyword>
<dbReference type="HAMAP" id="MF_00244">
    <property type="entry name" value="NaMN_adenylyltr"/>
    <property type="match status" value="1"/>
</dbReference>
<dbReference type="Pfam" id="PF01467">
    <property type="entry name" value="CTP_transf_like"/>
    <property type="match status" value="1"/>
</dbReference>
<dbReference type="PANTHER" id="PTHR39321:SF3">
    <property type="entry name" value="PHOSPHOPANTETHEINE ADENYLYLTRANSFERASE"/>
    <property type="match status" value="1"/>
</dbReference>
<evidence type="ECO:0000256" key="2">
    <source>
        <dbReference type="ARBA" id="ARBA00022642"/>
    </source>
</evidence>
<dbReference type="GO" id="GO:0005524">
    <property type="term" value="F:ATP binding"/>
    <property type="evidence" value="ECO:0007669"/>
    <property type="project" value="UniProtKB-KW"/>
</dbReference>
<comment type="pathway">
    <text evidence="1">Cofactor biosynthesis; NAD(+) biosynthesis.</text>
</comment>
<keyword evidence="3" id="KW-0808">Transferase</keyword>
<evidence type="ECO:0000313" key="9">
    <source>
        <dbReference type="EMBL" id="AYV80987.1"/>
    </source>
</evidence>
<dbReference type="InterPro" id="IPR004821">
    <property type="entry name" value="Cyt_trans-like"/>
</dbReference>
<proteinExistence type="inferred from homology"/>
<dbReference type="NCBIfam" id="TIGR00482">
    <property type="entry name" value="nicotinate (nicotinamide) nucleotide adenylyltransferase"/>
    <property type="match status" value="1"/>
</dbReference>
<evidence type="ECO:0000256" key="3">
    <source>
        <dbReference type="ARBA" id="ARBA00022679"/>
    </source>
</evidence>
<dbReference type="PANTHER" id="PTHR39321">
    <property type="entry name" value="NICOTINATE-NUCLEOTIDE ADENYLYLTRANSFERASE-RELATED"/>
    <property type="match status" value="1"/>
</dbReference>
<protein>
    <recommendedName>
        <fullName evidence="8">Cytidyltransferase-like domain-containing protein</fullName>
    </recommendedName>
</protein>
<dbReference type="GO" id="GO:0009435">
    <property type="term" value="P:NAD+ biosynthetic process"/>
    <property type="evidence" value="ECO:0007669"/>
    <property type="project" value="UniProtKB-UniPathway"/>
</dbReference>
<organism evidence="9">
    <name type="scientific">Harvfovirus sp</name>
    <dbReference type="NCBI Taxonomy" id="2487768"/>
    <lineage>
        <taxon>Viruses</taxon>
        <taxon>Varidnaviria</taxon>
        <taxon>Bamfordvirae</taxon>
        <taxon>Nucleocytoviricota</taxon>
        <taxon>Megaviricetes</taxon>
        <taxon>Imitervirales</taxon>
        <taxon>Mimiviridae</taxon>
        <taxon>Klosneuvirinae</taxon>
    </lineage>
</organism>